<organism evidence="2 3">
    <name type="scientific">Prevotella heparinolytica</name>
    <dbReference type="NCBI Taxonomy" id="28113"/>
    <lineage>
        <taxon>Bacteria</taxon>
        <taxon>Pseudomonadati</taxon>
        <taxon>Bacteroidota</taxon>
        <taxon>Bacteroidia</taxon>
        <taxon>Bacteroidales</taxon>
        <taxon>Bacteroidaceae</taxon>
        <taxon>Bacteroides</taxon>
    </lineage>
</organism>
<evidence type="ECO:0000313" key="2">
    <source>
        <dbReference type="EMBL" id="VFB12926.1"/>
    </source>
</evidence>
<dbReference type="Pfam" id="PF16153">
    <property type="entry name" value="DUF4861"/>
    <property type="match status" value="1"/>
</dbReference>
<dbReference type="RefSeq" id="WP_131751485.1">
    <property type="nucleotide sequence ID" value="NZ_CAACYH010000004.1"/>
</dbReference>
<dbReference type="OrthoDB" id="846806at2"/>
<keyword evidence="1" id="KW-0732">Signal</keyword>
<sequence>MKTASLIIFVWLLCSSYMYAQTAPQTAAYSIEVVNSWDKAQTDAPIVIKLSELKSRFRIQSAVVKDGDVEIPSQLDDLNGDSKADELVFVIDMPANGRKVLSVTFSADKTAKVYPARVFATMLVRDAGKQKHAPVQSVTAPGTTDFYNMLYGHGPMFESELAAYRIYFNPKQTVDPYGKFKKGLELEESRFYPTDEQLARGFGNDVLMVGNSCGIGTLKGWDGTKATHIEPVTFRTERILAYGPVRTITDVEVKGWQYQGKELTMTNRYILYAGHRDLLVETFFDQPLEEETFCTGVQNIMGGETLSYSDHKGLIGSWGRYWPMTDTAKYAKETIGIATYVPQKYIREEVTDKDNFLYTLSAPGSNRFHHYTMFASCKETFGYPTPEAWFAYMQEWKEALEHPVSISPLIPLPRKEEK</sequence>
<evidence type="ECO:0000313" key="3">
    <source>
        <dbReference type="Proteomes" id="UP000396835"/>
    </source>
</evidence>
<gene>
    <name evidence="2" type="ORF">NCTC7812_00437</name>
</gene>
<evidence type="ECO:0000256" key="1">
    <source>
        <dbReference type="SAM" id="SignalP"/>
    </source>
</evidence>
<dbReference type="EMBL" id="CAACYH010000004">
    <property type="protein sequence ID" value="VFB12926.1"/>
    <property type="molecule type" value="Genomic_DNA"/>
</dbReference>
<dbReference type="InterPro" id="IPR032342">
    <property type="entry name" value="DUF4861"/>
</dbReference>
<dbReference type="Proteomes" id="UP000396835">
    <property type="component" value="Unassembled WGS sequence"/>
</dbReference>
<proteinExistence type="predicted"/>
<evidence type="ECO:0008006" key="4">
    <source>
        <dbReference type="Google" id="ProtNLM"/>
    </source>
</evidence>
<feature type="signal peptide" evidence="1">
    <location>
        <begin position="1"/>
        <end position="20"/>
    </location>
</feature>
<name>A0A449I0I1_9BACE</name>
<feature type="chain" id="PRO_5019133990" description="DUF4861 domain-containing protein" evidence="1">
    <location>
        <begin position="21"/>
        <end position="418"/>
    </location>
</feature>
<protein>
    <recommendedName>
        <fullName evidence="4">DUF4861 domain-containing protein</fullName>
    </recommendedName>
</protein>
<dbReference type="AlphaFoldDB" id="A0A449I0I1"/>
<reference evidence="2 3" key="1">
    <citation type="submission" date="2019-02" db="EMBL/GenBank/DDBJ databases">
        <authorList>
            <consortium name="Pathogen Informatics"/>
        </authorList>
    </citation>
    <scope>NUCLEOTIDE SEQUENCE [LARGE SCALE GENOMIC DNA]</scope>
    <source>
        <strain evidence="2 3">3012STDY7078512</strain>
    </source>
</reference>
<accession>A0A449I0I1</accession>